<evidence type="ECO:0000256" key="2">
    <source>
        <dbReference type="ARBA" id="ARBA00022679"/>
    </source>
</evidence>
<dbReference type="PANTHER" id="PTHR11927:SF9">
    <property type="entry name" value="L-FUCOSYLTRANSFERASE"/>
    <property type="match status" value="1"/>
</dbReference>
<evidence type="ECO:0000313" key="4">
    <source>
        <dbReference type="Proteomes" id="UP000664795"/>
    </source>
</evidence>
<reference evidence="3 4" key="1">
    <citation type="submission" date="2021-03" db="EMBL/GenBank/DDBJ databases">
        <title>Fibrella sp. HMF5036 genome sequencing and assembly.</title>
        <authorList>
            <person name="Kang H."/>
            <person name="Kim H."/>
            <person name="Bae S."/>
            <person name="Joh K."/>
        </authorList>
    </citation>
    <scope>NUCLEOTIDE SEQUENCE [LARGE SCALE GENOMIC DNA]</scope>
    <source>
        <strain evidence="3 4">HMF5036</strain>
    </source>
</reference>
<dbReference type="GO" id="GO:0008107">
    <property type="term" value="F:galactoside 2-alpha-L-fucosyltransferase activity"/>
    <property type="evidence" value="ECO:0007669"/>
    <property type="project" value="InterPro"/>
</dbReference>
<dbReference type="PANTHER" id="PTHR11927">
    <property type="entry name" value="GALACTOSIDE 2-L-FUCOSYLTRANSFERASE"/>
    <property type="match status" value="1"/>
</dbReference>
<dbReference type="CDD" id="cd11301">
    <property type="entry name" value="Fut1_Fut2_like"/>
    <property type="match status" value="1"/>
</dbReference>
<name>A0A939GC42_9BACT</name>
<dbReference type="Proteomes" id="UP000664795">
    <property type="component" value="Unassembled WGS sequence"/>
</dbReference>
<dbReference type="EMBL" id="JAFMYU010000024">
    <property type="protein sequence ID" value="MBO0933966.1"/>
    <property type="molecule type" value="Genomic_DNA"/>
</dbReference>
<keyword evidence="1" id="KW-0328">Glycosyltransferase</keyword>
<keyword evidence="4" id="KW-1185">Reference proteome</keyword>
<dbReference type="AlphaFoldDB" id="A0A939GC42"/>
<sequence length="280" mass="33209">MIITNLSDGLGNQLFQYAFGRVLSLYHGVPLKTNPYWFKHESNYKVRRYGLSHFGIDAPEATWQEIDEYIFADTQWHRLLKPYYKRIRIHEQTYQYDSNVWKFPSRTFVTGYWQAWRYYADYQEKISSELRIVTPPSDCAARLMERIQSSPSVAIHIRRGDYLSNPMFNVLPKTYYNDAITFLQNRYKSLNWYVFSDDPEWKSDFVLPQNVTLVTGLSDIDDFRLMNATQHAIIANSTFSWWAAWLKTGHERTIIAPKQPFRNASLWSADDLFPPHFVRL</sequence>
<protein>
    <submittedName>
        <fullName evidence="3">Alpha-1,2-fucosyltransferase</fullName>
    </submittedName>
</protein>
<comment type="caution">
    <text evidence="3">The sequence shown here is derived from an EMBL/GenBank/DDBJ whole genome shotgun (WGS) entry which is preliminary data.</text>
</comment>
<evidence type="ECO:0000313" key="3">
    <source>
        <dbReference type="EMBL" id="MBO0933966.1"/>
    </source>
</evidence>
<dbReference type="GO" id="GO:0016020">
    <property type="term" value="C:membrane"/>
    <property type="evidence" value="ECO:0007669"/>
    <property type="project" value="InterPro"/>
</dbReference>
<accession>A0A939GC42</accession>
<dbReference type="RefSeq" id="WP_207337929.1">
    <property type="nucleotide sequence ID" value="NZ_JAFMYU010000024.1"/>
</dbReference>
<keyword evidence="2" id="KW-0808">Transferase</keyword>
<organism evidence="3 4">
    <name type="scientific">Fibrella aquatilis</name>
    <dbReference type="NCBI Taxonomy" id="2817059"/>
    <lineage>
        <taxon>Bacteria</taxon>
        <taxon>Pseudomonadati</taxon>
        <taxon>Bacteroidota</taxon>
        <taxon>Cytophagia</taxon>
        <taxon>Cytophagales</taxon>
        <taxon>Spirosomataceae</taxon>
        <taxon>Fibrella</taxon>
    </lineage>
</organism>
<dbReference type="Pfam" id="PF01531">
    <property type="entry name" value="Glyco_transf_11"/>
    <property type="match status" value="1"/>
</dbReference>
<gene>
    <name evidence="3" type="ORF">J2I48_23355</name>
</gene>
<evidence type="ECO:0000256" key="1">
    <source>
        <dbReference type="ARBA" id="ARBA00022676"/>
    </source>
</evidence>
<dbReference type="InterPro" id="IPR002516">
    <property type="entry name" value="Glyco_trans_11"/>
</dbReference>
<dbReference type="GO" id="GO:0005975">
    <property type="term" value="P:carbohydrate metabolic process"/>
    <property type="evidence" value="ECO:0007669"/>
    <property type="project" value="InterPro"/>
</dbReference>
<proteinExistence type="predicted"/>